<evidence type="ECO:0000313" key="4">
    <source>
        <dbReference type="Proteomes" id="UP000639606"/>
    </source>
</evidence>
<evidence type="ECO:0000256" key="1">
    <source>
        <dbReference type="PIRSR" id="PIRSR637460-1"/>
    </source>
</evidence>
<dbReference type="Pfam" id="PF13472">
    <property type="entry name" value="Lipase_GDSL_2"/>
    <property type="match status" value="1"/>
</dbReference>
<name>A0A918AL19_9PSEU</name>
<feature type="active site" evidence="1">
    <location>
        <position position="242"/>
    </location>
</feature>
<keyword evidence="4" id="KW-1185">Reference proteome</keyword>
<keyword evidence="3" id="KW-0378">Hydrolase</keyword>
<reference evidence="3" key="2">
    <citation type="submission" date="2020-09" db="EMBL/GenBank/DDBJ databases">
        <authorList>
            <person name="Sun Q."/>
            <person name="Ohkuma M."/>
        </authorList>
    </citation>
    <scope>NUCLEOTIDE SEQUENCE</scope>
    <source>
        <strain evidence="3">JCM 3313</strain>
    </source>
</reference>
<organism evidence="3 4">
    <name type="scientific">Saccharothrix coeruleofusca</name>
    <dbReference type="NCBI Taxonomy" id="33919"/>
    <lineage>
        <taxon>Bacteria</taxon>
        <taxon>Bacillati</taxon>
        <taxon>Actinomycetota</taxon>
        <taxon>Actinomycetes</taxon>
        <taxon>Pseudonocardiales</taxon>
        <taxon>Pseudonocardiaceae</taxon>
        <taxon>Saccharothrix</taxon>
    </lineage>
</organism>
<dbReference type="AlphaFoldDB" id="A0A918AL19"/>
<dbReference type="GO" id="GO:0004806">
    <property type="term" value="F:triacylglycerol lipase activity"/>
    <property type="evidence" value="ECO:0007669"/>
    <property type="project" value="TreeGrafter"/>
</dbReference>
<evidence type="ECO:0000259" key="2">
    <source>
        <dbReference type="Pfam" id="PF13472"/>
    </source>
</evidence>
<feature type="active site" description="Nucleophile" evidence="1">
    <location>
        <position position="13"/>
    </location>
</feature>
<proteinExistence type="predicted"/>
<evidence type="ECO:0000313" key="3">
    <source>
        <dbReference type="EMBL" id="GGP51086.1"/>
    </source>
</evidence>
<sequence length="267" mass="27878">MTPPTRYAALGSSFAAGPGIPPIVDVDAVRSGRNYPRLLAKALGAELVDLSVSGATTATILDEPQLTMTGARFPPQIGGVPATADLVTITAGGNDLRFAGSLLFTAWNRVDPDGPMARMLAADFPSGIPAPTREDVDRTAAGLVRVVERVRDKAPRARVVLVDYLTIIGAGTSPGVPFEPAEVNALRDIQDALEAAYVAAAERTGAELVAVSRVSRDHALGSTAPWVQPFLPDLARTGASFHPNAEGMAVVAAEVEKALRQDRPTPV</sequence>
<dbReference type="InterPro" id="IPR037460">
    <property type="entry name" value="SEST-like"/>
</dbReference>
<accession>A0A918AL19</accession>
<comment type="caution">
    <text evidence="3">The sequence shown here is derived from an EMBL/GenBank/DDBJ whole genome shotgun (WGS) entry which is preliminary data.</text>
</comment>
<dbReference type="InterPro" id="IPR013830">
    <property type="entry name" value="SGNH_hydro"/>
</dbReference>
<dbReference type="EMBL" id="BMRG01000003">
    <property type="protein sequence ID" value="GGP51086.1"/>
    <property type="molecule type" value="Genomic_DNA"/>
</dbReference>
<dbReference type="SUPFAM" id="SSF52266">
    <property type="entry name" value="SGNH hydrolase"/>
    <property type="match status" value="1"/>
</dbReference>
<gene>
    <name evidence="3" type="ORF">GCM10010185_24410</name>
</gene>
<dbReference type="PANTHER" id="PTHR37981">
    <property type="entry name" value="LIPASE 2"/>
    <property type="match status" value="1"/>
</dbReference>
<reference evidence="3" key="1">
    <citation type="journal article" date="2014" name="Int. J. Syst. Evol. Microbiol.">
        <title>Complete genome sequence of Corynebacterium casei LMG S-19264T (=DSM 44701T), isolated from a smear-ripened cheese.</title>
        <authorList>
            <consortium name="US DOE Joint Genome Institute (JGI-PGF)"/>
            <person name="Walter F."/>
            <person name="Albersmeier A."/>
            <person name="Kalinowski J."/>
            <person name="Ruckert C."/>
        </authorList>
    </citation>
    <scope>NUCLEOTIDE SEQUENCE</scope>
    <source>
        <strain evidence="3">JCM 3313</strain>
    </source>
</reference>
<dbReference type="Proteomes" id="UP000639606">
    <property type="component" value="Unassembled WGS sequence"/>
</dbReference>
<dbReference type="GO" id="GO:0019433">
    <property type="term" value="P:triglyceride catabolic process"/>
    <property type="evidence" value="ECO:0007669"/>
    <property type="project" value="TreeGrafter"/>
</dbReference>
<dbReference type="CDD" id="cd01823">
    <property type="entry name" value="SEST_like"/>
    <property type="match status" value="1"/>
</dbReference>
<feature type="domain" description="SGNH hydrolase-type esterase" evidence="2">
    <location>
        <begin position="9"/>
        <end position="249"/>
    </location>
</feature>
<dbReference type="PANTHER" id="PTHR37981:SF1">
    <property type="entry name" value="SGNH HYDROLASE-TYPE ESTERASE DOMAIN-CONTAINING PROTEIN"/>
    <property type="match status" value="1"/>
</dbReference>
<dbReference type="RefSeq" id="WP_189223291.1">
    <property type="nucleotide sequence ID" value="NZ_BMRG01000003.1"/>
</dbReference>
<protein>
    <submittedName>
        <fullName evidence="3">Hydrolase</fullName>
    </submittedName>
</protein>
<dbReference type="Gene3D" id="3.40.50.1110">
    <property type="entry name" value="SGNH hydrolase"/>
    <property type="match status" value="1"/>
</dbReference>
<dbReference type="InterPro" id="IPR036514">
    <property type="entry name" value="SGNH_hydro_sf"/>
</dbReference>